<protein>
    <submittedName>
        <fullName evidence="1">Uncharacterized protein</fullName>
    </submittedName>
</protein>
<comment type="caution">
    <text evidence="1">The sequence shown here is derived from an EMBL/GenBank/DDBJ whole genome shotgun (WGS) entry which is preliminary data.</text>
</comment>
<dbReference type="Proteomes" id="UP001175211">
    <property type="component" value="Unassembled WGS sequence"/>
</dbReference>
<proteinExistence type="predicted"/>
<reference evidence="1" key="1">
    <citation type="submission" date="2023-06" db="EMBL/GenBank/DDBJ databases">
        <authorList>
            <consortium name="Lawrence Berkeley National Laboratory"/>
            <person name="Ahrendt S."/>
            <person name="Sahu N."/>
            <person name="Indic B."/>
            <person name="Wong-Bajracharya J."/>
            <person name="Merenyi Z."/>
            <person name="Ke H.-M."/>
            <person name="Monk M."/>
            <person name="Kocsube S."/>
            <person name="Drula E."/>
            <person name="Lipzen A."/>
            <person name="Balint B."/>
            <person name="Henrissat B."/>
            <person name="Andreopoulos B."/>
            <person name="Martin F.M."/>
            <person name="Harder C.B."/>
            <person name="Rigling D."/>
            <person name="Ford K.L."/>
            <person name="Foster G.D."/>
            <person name="Pangilinan J."/>
            <person name="Papanicolaou A."/>
            <person name="Barry K."/>
            <person name="LaButti K."/>
            <person name="Viragh M."/>
            <person name="Koriabine M."/>
            <person name="Yan M."/>
            <person name="Riley R."/>
            <person name="Champramary S."/>
            <person name="Plett K.L."/>
            <person name="Tsai I.J."/>
            <person name="Slot J."/>
            <person name="Sipos G."/>
            <person name="Plett J."/>
            <person name="Nagy L.G."/>
            <person name="Grigoriev I.V."/>
        </authorList>
    </citation>
    <scope>NUCLEOTIDE SEQUENCE</scope>
    <source>
        <strain evidence="1">CCBAS 213</strain>
    </source>
</reference>
<organism evidence="1 2">
    <name type="scientific">Armillaria tabescens</name>
    <name type="common">Ringless honey mushroom</name>
    <name type="synonym">Agaricus tabescens</name>
    <dbReference type="NCBI Taxonomy" id="1929756"/>
    <lineage>
        <taxon>Eukaryota</taxon>
        <taxon>Fungi</taxon>
        <taxon>Dikarya</taxon>
        <taxon>Basidiomycota</taxon>
        <taxon>Agaricomycotina</taxon>
        <taxon>Agaricomycetes</taxon>
        <taxon>Agaricomycetidae</taxon>
        <taxon>Agaricales</taxon>
        <taxon>Marasmiineae</taxon>
        <taxon>Physalacriaceae</taxon>
        <taxon>Desarmillaria</taxon>
    </lineage>
</organism>
<dbReference type="EMBL" id="JAUEPS010000025">
    <property type="protein sequence ID" value="KAK0455493.1"/>
    <property type="molecule type" value="Genomic_DNA"/>
</dbReference>
<sequence>MFQARRLHRSNHWYLFPGTIRMMCSDIWDTAFLLIMTYLVTRIPALHPLVSHARRLQTQPQFKTTASSSTASIVEASSTVTENGSTLIASSAASFNPASTPALAPRPVCGIRRIFSASFPYVGLRRSGLFGSSTHCFIFGSIYHDYIHVGCSHVFIHVRNNRPPTFVMTVDWRTRVASRQAPMLRAAMTTYLTKSEIDYNMMPWTLLHARRLLKTDAGYEEYQGASGLDAF</sequence>
<evidence type="ECO:0000313" key="1">
    <source>
        <dbReference type="EMBL" id="KAK0455493.1"/>
    </source>
</evidence>
<accession>A0AA39N2W2</accession>
<dbReference type="RefSeq" id="XP_060329003.1">
    <property type="nucleotide sequence ID" value="XM_060469761.1"/>
</dbReference>
<name>A0AA39N2W2_ARMTA</name>
<evidence type="ECO:0000313" key="2">
    <source>
        <dbReference type="Proteomes" id="UP001175211"/>
    </source>
</evidence>
<keyword evidence="2" id="KW-1185">Reference proteome</keyword>
<dbReference type="GeneID" id="85353309"/>
<dbReference type="AlphaFoldDB" id="A0AA39N2W2"/>
<gene>
    <name evidence="1" type="ORF">EV420DRAFT_1481340</name>
</gene>